<feature type="chain" id="PRO_5021747898" description="PKD domain-containing protein" evidence="1">
    <location>
        <begin position="28"/>
        <end position="296"/>
    </location>
</feature>
<dbReference type="GO" id="GO:0005975">
    <property type="term" value="P:carbohydrate metabolic process"/>
    <property type="evidence" value="ECO:0007669"/>
    <property type="project" value="UniProtKB-ARBA"/>
</dbReference>
<keyword evidence="1" id="KW-0732">Signal</keyword>
<reference evidence="3 4" key="1">
    <citation type="submission" date="2019-07" db="EMBL/GenBank/DDBJ databases">
        <title>Whole genome shotgun sequence of Aeromicrobium flavum NBRC 107625.</title>
        <authorList>
            <person name="Hosoyama A."/>
            <person name="Uohara A."/>
            <person name="Ohji S."/>
            <person name="Ichikawa N."/>
        </authorList>
    </citation>
    <scope>NUCLEOTIDE SEQUENCE [LARGE SCALE GENOMIC DNA]</scope>
    <source>
        <strain evidence="3 4">NBRC 107625</strain>
    </source>
</reference>
<dbReference type="SUPFAM" id="SSF49299">
    <property type="entry name" value="PKD domain"/>
    <property type="match status" value="1"/>
</dbReference>
<dbReference type="InterPro" id="IPR013783">
    <property type="entry name" value="Ig-like_fold"/>
</dbReference>
<accession>A0A512HZ31</accession>
<dbReference type="OrthoDB" id="3746390at2"/>
<dbReference type="Gene3D" id="2.60.40.10">
    <property type="entry name" value="Immunoglobulins"/>
    <property type="match status" value="1"/>
</dbReference>
<keyword evidence="4" id="KW-1185">Reference proteome</keyword>
<dbReference type="CDD" id="cd00146">
    <property type="entry name" value="PKD"/>
    <property type="match status" value="1"/>
</dbReference>
<comment type="caution">
    <text evidence="3">The sequence shown here is derived from an EMBL/GenBank/DDBJ whole genome shotgun (WGS) entry which is preliminary data.</text>
</comment>
<evidence type="ECO:0000313" key="3">
    <source>
        <dbReference type="EMBL" id="GEO90694.1"/>
    </source>
</evidence>
<protein>
    <recommendedName>
        <fullName evidence="2">PKD domain-containing protein</fullName>
    </recommendedName>
</protein>
<organism evidence="3 4">
    <name type="scientific">Aeromicrobium flavum</name>
    <dbReference type="NCBI Taxonomy" id="416568"/>
    <lineage>
        <taxon>Bacteria</taxon>
        <taxon>Bacillati</taxon>
        <taxon>Actinomycetota</taxon>
        <taxon>Actinomycetes</taxon>
        <taxon>Propionibacteriales</taxon>
        <taxon>Nocardioidaceae</taxon>
        <taxon>Aeromicrobium</taxon>
    </lineage>
</organism>
<dbReference type="RefSeq" id="WP_146828887.1">
    <property type="nucleotide sequence ID" value="NZ_BAAAYQ010000005.1"/>
</dbReference>
<dbReference type="InterPro" id="IPR035986">
    <property type="entry name" value="PKD_dom_sf"/>
</dbReference>
<gene>
    <name evidence="3" type="ORF">AFL01nite_30210</name>
</gene>
<evidence type="ECO:0000256" key="1">
    <source>
        <dbReference type="SAM" id="SignalP"/>
    </source>
</evidence>
<proteinExistence type="predicted"/>
<dbReference type="PROSITE" id="PS50093">
    <property type="entry name" value="PKD"/>
    <property type="match status" value="1"/>
</dbReference>
<evidence type="ECO:0000313" key="4">
    <source>
        <dbReference type="Proteomes" id="UP000321769"/>
    </source>
</evidence>
<dbReference type="Proteomes" id="UP000321769">
    <property type="component" value="Unassembled WGS sequence"/>
</dbReference>
<sequence>MSAPRRGGLLVALVTVLILGSGAFAHAGDYGGKEDGKGDVIVDGTETTETTTGGIGGTRIFVPGPWTQRVLVPYCPANLVRATGRGMREYEMDDDMCMGAVSTCPDPEDRRWWVFERPMNADNVATEDGFSRGGVVCRGAADPSEAEPPTITVEQIMDQARARAPRPTFVIEPAAKSYVNVPTNFAAQVAPATVNVELLGFTIPVEFTPGDATWRFGDGGSDTGVGVRNASVGQSGAVEHVYARSGDYDVSVTVGYDVRIIVPTGDPITLPTPISRAAAPQSLTVGEVQSVVTGVD</sequence>
<evidence type="ECO:0000259" key="2">
    <source>
        <dbReference type="PROSITE" id="PS50093"/>
    </source>
</evidence>
<dbReference type="EMBL" id="BJZQ01000029">
    <property type="protein sequence ID" value="GEO90694.1"/>
    <property type="molecule type" value="Genomic_DNA"/>
</dbReference>
<dbReference type="Pfam" id="PF00801">
    <property type="entry name" value="PKD"/>
    <property type="match status" value="1"/>
</dbReference>
<dbReference type="AlphaFoldDB" id="A0A512HZ31"/>
<name>A0A512HZ31_9ACTN</name>
<feature type="signal peptide" evidence="1">
    <location>
        <begin position="1"/>
        <end position="27"/>
    </location>
</feature>
<dbReference type="InterPro" id="IPR000601">
    <property type="entry name" value="PKD_dom"/>
</dbReference>
<feature type="domain" description="PKD" evidence="2">
    <location>
        <begin position="213"/>
        <end position="254"/>
    </location>
</feature>